<dbReference type="AlphaFoldDB" id="A0A8X8YWT2"/>
<gene>
    <name evidence="3" type="ORF">SASPL_157157</name>
</gene>
<accession>A0A8X8YWT2</accession>
<comment type="similarity">
    <text evidence="1">Belongs to the 'GDXG' lipolytic enzyme family.</text>
</comment>
<reference evidence="3" key="2">
    <citation type="submission" date="2020-08" db="EMBL/GenBank/DDBJ databases">
        <title>Plant Genome Project.</title>
        <authorList>
            <person name="Zhang R.-G."/>
        </authorList>
    </citation>
    <scope>NUCLEOTIDE SEQUENCE</scope>
    <source>
        <strain evidence="3">Huo1</strain>
        <tissue evidence="3">Leaf</tissue>
    </source>
</reference>
<sequence length="299" mass="32618">MNPSNDPYAYLGFTKNSDASITRIPGHIPTTAASIDPANPVLTKDLPINPQTNTWARLYYPSAATKLPVIVYYHGGGFVLCSAASSMFHNFLSGIALSIPALVVSVDYRLAPEHRLPAAYDDCAEALRWVNASEDEWLTGRADMYIMGTSAGGNIAYHVGLKEAARMKIRGLILHHPFFGGVERSASEMRLVDDAVLPASVADLMWSLALPIGCDRDHEFCNPVEVEIVEKVKVLVTGCGGDPLIDRQKEVARMLAENGVDVIQEFSEGGCHGVELFDESKALVFYELLKNFLSTCIID</sequence>
<evidence type="ECO:0000256" key="1">
    <source>
        <dbReference type="ARBA" id="ARBA00010515"/>
    </source>
</evidence>
<name>A0A8X8YWT2_SALSN</name>
<proteinExistence type="inferred from homology"/>
<dbReference type="SUPFAM" id="SSF53474">
    <property type="entry name" value="alpha/beta-Hydrolases"/>
    <property type="match status" value="1"/>
</dbReference>
<organism evidence="3">
    <name type="scientific">Salvia splendens</name>
    <name type="common">Scarlet sage</name>
    <dbReference type="NCBI Taxonomy" id="180675"/>
    <lineage>
        <taxon>Eukaryota</taxon>
        <taxon>Viridiplantae</taxon>
        <taxon>Streptophyta</taxon>
        <taxon>Embryophyta</taxon>
        <taxon>Tracheophyta</taxon>
        <taxon>Spermatophyta</taxon>
        <taxon>Magnoliopsida</taxon>
        <taxon>eudicotyledons</taxon>
        <taxon>Gunneridae</taxon>
        <taxon>Pentapetalae</taxon>
        <taxon>asterids</taxon>
        <taxon>lamiids</taxon>
        <taxon>Lamiales</taxon>
        <taxon>Lamiaceae</taxon>
        <taxon>Nepetoideae</taxon>
        <taxon>Mentheae</taxon>
        <taxon>Salviinae</taxon>
        <taxon>Salvia</taxon>
        <taxon>Salvia subgen. Calosphace</taxon>
        <taxon>core Calosphace</taxon>
    </lineage>
</organism>
<dbReference type="InterPro" id="IPR013094">
    <property type="entry name" value="AB_hydrolase_3"/>
</dbReference>
<dbReference type="EMBL" id="PNBA02000735">
    <property type="protein sequence ID" value="KAG6383102.1"/>
    <property type="molecule type" value="Genomic_DNA"/>
</dbReference>
<evidence type="ECO:0000313" key="3">
    <source>
        <dbReference type="EMBL" id="KAG6383102.1"/>
    </source>
</evidence>
<dbReference type="PANTHER" id="PTHR23024:SF546">
    <property type="entry name" value="CARBOXYLESTERASE 120-RELATED"/>
    <property type="match status" value="1"/>
</dbReference>
<keyword evidence="4" id="KW-1185">Reference proteome</keyword>
<protein>
    <recommendedName>
        <fullName evidence="2">Alpha/beta hydrolase fold-3 domain-containing protein</fullName>
    </recommendedName>
</protein>
<feature type="domain" description="Alpha/beta hydrolase fold-3" evidence="2">
    <location>
        <begin position="70"/>
        <end position="274"/>
    </location>
</feature>
<dbReference type="InterPro" id="IPR050466">
    <property type="entry name" value="Carboxylest/Gibb_receptor"/>
</dbReference>
<dbReference type="Gene3D" id="3.40.50.1820">
    <property type="entry name" value="alpha/beta hydrolase"/>
    <property type="match status" value="1"/>
</dbReference>
<reference evidence="3" key="1">
    <citation type="submission" date="2018-01" db="EMBL/GenBank/DDBJ databases">
        <authorList>
            <person name="Mao J.F."/>
        </authorList>
    </citation>
    <scope>NUCLEOTIDE SEQUENCE</scope>
    <source>
        <strain evidence="3">Huo1</strain>
        <tissue evidence="3">Leaf</tissue>
    </source>
</reference>
<dbReference type="GO" id="GO:0016787">
    <property type="term" value="F:hydrolase activity"/>
    <property type="evidence" value="ECO:0007669"/>
    <property type="project" value="InterPro"/>
</dbReference>
<comment type="caution">
    <text evidence="3">The sequence shown here is derived from an EMBL/GenBank/DDBJ whole genome shotgun (WGS) entry which is preliminary data.</text>
</comment>
<dbReference type="Proteomes" id="UP000298416">
    <property type="component" value="Unassembled WGS sequence"/>
</dbReference>
<evidence type="ECO:0000313" key="4">
    <source>
        <dbReference type="Proteomes" id="UP000298416"/>
    </source>
</evidence>
<dbReference type="PANTHER" id="PTHR23024">
    <property type="entry name" value="ARYLACETAMIDE DEACETYLASE"/>
    <property type="match status" value="1"/>
</dbReference>
<dbReference type="Pfam" id="PF07859">
    <property type="entry name" value="Abhydrolase_3"/>
    <property type="match status" value="1"/>
</dbReference>
<dbReference type="InterPro" id="IPR029058">
    <property type="entry name" value="AB_hydrolase_fold"/>
</dbReference>
<evidence type="ECO:0000259" key="2">
    <source>
        <dbReference type="Pfam" id="PF07859"/>
    </source>
</evidence>
<dbReference type="OrthoDB" id="408631at2759"/>